<feature type="region of interest" description="Disordered" evidence="1">
    <location>
        <begin position="37"/>
        <end position="120"/>
    </location>
</feature>
<sequence>MDTSDIDPEMAAFMGFASFGTQPAAKKRKYNHRTDAVAASDSATGANQVALATRTPSSAPAAASATNTDEIALDSDAEPDTTTAVATDTKADEPHPAAAAAADNNDDDEEGGASLYSDPTVAPALAHAQSLIDELTVRGGVGSAASQAQQAGAGAGDALPSGASLPRRPEASWGREMGAAPTSMPGWNQGDAPHGGRGGRGGARNNHHHHQHQQRDDGKPWWEGYYDHKSNENPWAKLEKAAGVEPRGSWALEGQAQTA</sequence>
<reference evidence="2" key="1">
    <citation type="submission" date="2023-01" db="EMBL/GenBank/DDBJ databases">
        <title>Colletotrichum chrysophilum M932 genome sequence.</title>
        <authorList>
            <person name="Baroncelli R."/>
        </authorList>
    </citation>
    <scope>NUCLEOTIDE SEQUENCE</scope>
    <source>
        <strain evidence="2">M932</strain>
    </source>
</reference>
<keyword evidence="3" id="KW-1185">Reference proteome</keyword>
<comment type="caution">
    <text evidence="2">The sequence shown here is derived from an EMBL/GenBank/DDBJ whole genome shotgun (WGS) entry which is preliminary data.</text>
</comment>
<dbReference type="AlphaFoldDB" id="A0AAD9ADS9"/>
<gene>
    <name evidence="2" type="ORF">CCHR01_11467</name>
</gene>
<evidence type="ECO:0000256" key="1">
    <source>
        <dbReference type="SAM" id="MobiDB-lite"/>
    </source>
</evidence>
<name>A0AAD9ADS9_9PEZI</name>
<evidence type="ECO:0000313" key="2">
    <source>
        <dbReference type="EMBL" id="KAK1845919.1"/>
    </source>
</evidence>
<dbReference type="Proteomes" id="UP001243330">
    <property type="component" value="Unassembled WGS sequence"/>
</dbReference>
<protein>
    <submittedName>
        <fullName evidence="2">Uncharacterized protein</fullName>
    </submittedName>
</protein>
<feature type="compositionally biased region" description="Basic and acidic residues" evidence="1">
    <location>
        <begin position="213"/>
        <end position="224"/>
    </location>
</feature>
<accession>A0AAD9ADS9</accession>
<proteinExistence type="predicted"/>
<feature type="compositionally biased region" description="Low complexity" evidence="1">
    <location>
        <begin position="50"/>
        <end position="66"/>
    </location>
</feature>
<dbReference type="EMBL" id="JAQOWY010000255">
    <property type="protein sequence ID" value="KAK1845919.1"/>
    <property type="molecule type" value="Genomic_DNA"/>
</dbReference>
<feature type="region of interest" description="Disordered" evidence="1">
    <location>
        <begin position="141"/>
        <end position="224"/>
    </location>
</feature>
<feature type="compositionally biased region" description="Gly residues" evidence="1">
    <location>
        <begin position="193"/>
        <end position="202"/>
    </location>
</feature>
<evidence type="ECO:0000313" key="3">
    <source>
        <dbReference type="Proteomes" id="UP001243330"/>
    </source>
</evidence>
<feature type="compositionally biased region" description="Low complexity" evidence="1">
    <location>
        <begin position="143"/>
        <end position="152"/>
    </location>
</feature>
<organism evidence="2 3">
    <name type="scientific">Colletotrichum chrysophilum</name>
    <dbReference type="NCBI Taxonomy" id="1836956"/>
    <lineage>
        <taxon>Eukaryota</taxon>
        <taxon>Fungi</taxon>
        <taxon>Dikarya</taxon>
        <taxon>Ascomycota</taxon>
        <taxon>Pezizomycotina</taxon>
        <taxon>Sordariomycetes</taxon>
        <taxon>Hypocreomycetidae</taxon>
        <taxon>Glomerellales</taxon>
        <taxon>Glomerellaceae</taxon>
        <taxon>Colletotrichum</taxon>
        <taxon>Colletotrichum gloeosporioides species complex</taxon>
    </lineage>
</organism>